<accession>A0A6L2M5G2</accession>
<sequence length="336" mass="38454">MVLTKKVNKTPYELWIPIEKIGYYFYFPPENKIVVARYDEFLEKTLLSKKVSGRAVELEEIQDEDASPFENSGELPMEAEGFEPSQKEVIPVCRSIRTHRAPERLCLNVKVDEHSLGDFKESTNYKAIMLDSESDKWLDAMNAKIQSMKENQVWRLVDLPPNDYYCDDGFETDRDDTKSNTGYVFILNRGLGIVPTINEPIKMFCDNSAALLIANEPSVQKELRVNCYCDARFKTDRDDTKSQTGYVFILNGGVVNLRFKLDTSSGKDVVSDDVSDGEDEIWVTREKLNVQALCGVSVLLELLCRDYSNTITNTSYDSDPETKKEDDEMIFLERES</sequence>
<reference evidence="2" key="1">
    <citation type="journal article" date="2019" name="Sci. Rep.">
        <title>Draft genome of Tanacetum cinerariifolium, the natural source of mosquito coil.</title>
        <authorList>
            <person name="Yamashiro T."/>
            <person name="Shiraishi A."/>
            <person name="Satake H."/>
            <person name="Nakayama K."/>
        </authorList>
    </citation>
    <scope>NUCLEOTIDE SEQUENCE</scope>
</reference>
<gene>
    <name evidence="2" type="ORF">Tci_040848</name>
</gene>
<evidence type="ECO:0000313" key="2">
    <source>
        <dbReference type="EMBL" id="GEU68870.1"/>
    </source>
</evidence>
<evidence type="ECO:0000256" key="1">
    <source>
        <dbReference type="SAM" id="MobiDB-lite"/>
    </source>
</evidence>
<feature type="compositionally biased region" description="Basic and acidic residues" evidence="1">
    <location>
        <begin position="320"/>
        <end position="336"/>
    </location>
</feature>
<dbReference type="AlphaFoldDB" id="A0A6L2M5G2"/>
<organism evidence="2">
    <name type="scientific">Tanacetum cinerariifolium</name>
    <name type="common">Dalmatian daisy</name>
    <name type="synonym">Chrysanthemum cinerariifolium</name>
    <dbReference type="NCBI Taxonomy" id="118510"/>
    <lineage>
        <taxon>Eukaryota</taxon>
        <taxon>Viridiplantae</taxon>
        <taxon>Streptophyta</taxon>
        <taxon>Embryophyta</taxon>
        <taxon>Tracheophyta</taxon>
        <taxon>Spermatophyta</taxon>
        <taxon>Magnoliopsida</taxon>
        <taxon>eudicotyledons</taxon>
        <taxon>Gunneridae</taxon>
        <taxon>Pentapetalae</taxon>
        <taxon>asterids</taxon>
        <taxon>campanulids</taxon>
        <taxon>Asterales</taxon>
        <taxon>Asteraceae</taxon>
        <taxon>Asteroideae</taxon>
        <taxon>Anthemideae</taxon>
        <taxon>Anthemidinae</taxon>
        <taxon>Tanacetum</taxon>
    </lineage>
</organism>
<feature type="region of interest" description="Disordered" evidence="1">
    <location>
        <begin position="314"/>
        <end position="336"/>
    </location>
</feature>
<protein>
    <submittedName>
        <fullName evidence="2">Retrotransposon protein, putative, Ty1-copia subclass</fullName>
    </submittedName>
</protein>
<proteinExistence type="predicted"/>
<name>A0A6L2M5G2_TANCI</name>
<dbReference type="EMBL" id="BKCJ010005831">
    <property type="protein sequence ID" value="GEU68870.1"/>
    <property type="molecule type" value="Genomic_DNA"/>
</dbReference>
<comment type="caution">
    <text evidence="2">The sequence shown here is derived from an EMBL/GenBank/DDBJ whole genome shotgun (WGS) entry which is preliminary data.</text>
</comment>